<keyword evidence="4 6" id="KW-1133">Transmembrane helix</keyword>
<keyword evidence="10" id="KW-1185">Reference proteome</keyword>
<evidence type="ECO:0000259" key="7">
    <source>
        <dbReference type="Pfam" id="PF06271"/>
    </source>
</evidence>
<feature type="transmembrane region" description="Helical" evidence="6">
    <location>
        <begin position="180"/>
        <end position="198"/>
    </location>
</feature>
<protein>
    <submittedName>
        <fullName evidence="9">RDD family protein</fullName>
    </submittedName>
</protein>
<comment type="subcellular location">
    <subcellularLocation>
        <location evidence="1">Cell membrane</location>
        <topology evidence="1">Multi-pass membrane protein</topology>
    </subcellularLocation>
</comment>
<keyword evidence="5 6" id="KW-0472">Membrane</keyword>
<dbReference type="InterPro" id="IPR051791">
    <property type="entry name" value="Pra-immunoreactive"/>
</dbReference>
<dbReference type="Pfam" id="PF06271">
    <property type="entry name" value="RDD"/>
    <property type="match status" value="1"/>
</dbReference>
<feature type="transmembrane region" description="Helical" evidence="6">
    <location>
        <begin position="120"/>
        <end position="140"/>
    </location>
</feature>
<evidence type="ECO:0000256" key="3">
    <source>
        <dbReference type="ARBA" id="ARBA00022692"/>
    </source>
</evidence>
<comment type="caution">
    <text evidence="9">The sequence shown here is derived from an EMBL/GenBank/DDBJ whole genome shotgun (WGS) entry which is preliminary data.</text>
</comment>
<feature type="transmembrane region" description="Helical" evidence="6">
    <location>
        <begin position="91"/>
        <end position="113"/>
    </location>
</feature>
<keyword evidence="3 6" id="KW-0812">Transmembrane</keyword>
<evidence type="ECO:0000313" key="10">
    <source>
        <dbReference type="Proteomes" id="UP000318010"/>
    </source>
</evidence>
<proteinExistence type="predicted"/>
<dbReference type="AlphaFoldDB" id="A0A563UAF8"/>
<dbReference type="RefSeq" id="WP_146269165.1">
    <property type="nucleotide sequence ID" value="NZ_VOEI01000001.1"/>
</dbReference>
<evidence type="ECO:0000259" key="8">
    <source>
        <dbReference type="Pfam" id="PF14237"/>
    </source>
</evidence>
<dbReference type="EMBL" id="VOEI01000001">
    <property type="protein sequence ID" value="TWR28371.1"/>
    <property type="molecule type" value="Genomic_DNA"/>
</dbReference>
<feature type="domain" description="RDD" evidence="7">
    <location>
        <begin position="79"/>
        <end position="210"/>
    </location>
</feature>
<dbReference type="Pfam" id="PF14237">
    <property type="entry name" value="GYF_2"/>
    <property type="match status" value="1"/>
</dbReference>
<organism evidence="9 10">
    <name type="scientific">Mucilaginibacter achroorhodeus</name>
    <dbReference type="NCBI Taxonomy" id="2599294"/>
    <lineage>
        <taxon>Bacteria</taxon>
        <taxon>Pseudomonadati</taxon>
        <taxon>Bacteroidota</taxon>
        <taxon>Sphingobacteriia</taxon>
        <taxon>Sphingobacteriales</taxon>
        <taxon>Sphingobacteriaceae</taxon>
        <taxon>Mucilaginibacter</taxon>
    </lineage>
</organism>
<dbReference type="InterPro" id="IPR010432">
    <property type="entry name" value="RDD"/>
</dbReference>
<evidence type="ECO:0000256" key="6">
    <source>
        <dbReference type="SAM" id="Phobius"/>
    </source>
</evidence>
<gene>
    <name evidence="9" type="ORF">FPZ42_03910</name>
</gene>
<evidence type="ECO:0000256" key="1">
    <source>
        <dbReference type="ARBA" id="ARBA00004651"/>
    </source>
</evidence>
<dbReference type="GO" id="GO:0005886">
    <property type="term" value="C:plasma membrane"/>
    <property type="evidence" value="ECO:0007669"/>
    <property type="project" value="UniProtKB-SubCell"/>
</dbReference>
<keyword evidence="2" id="KW-1003">Cell membrane</keyword>
<sequence>MQTGNSFPDPSEADNYILVIDGKPQGPFTIAELRQHNIKPGDFVKTDAMIDYKEAHEIPALRELLGFQRRPLTMQYFGSFDQRAIAAVVDWLLVFAVFVLAAFVVMLMLYIFIPGEDNKMLRMGIIMGIVSLTPVAKFFYNVKLESGPKQGTIGKQLLRIRVCDVYGDRLTTSKALTRNAAKIISTAIFFIGYLLCFFNSKQQCLHDMIADTLTIRDRLDE</sequence>
<reference evidence="9 10" key="1">
    <citation type="submission" date="2019-07" db="EMBL/GenBank/DDBJ databases">
        <authorList>
            <person name="Kim J."/>
        </authorList>
    </citation>
    <scope>NUCLEOTIDE SEQUENCE [LARGE SCALE GENOMIC DNA]</scope>
    <source>
        <strain evidence="9 10">MJ1a</strain>
    </source>
</reference>
<evidence type="ECO:0000313" key="9">
    <source>
        <dbReference type="EMBL" id="TWR28371.1"/>
    </source>
</evidence>
<dbReference type="PANTHER" id="PTHR36115">
    <property type="entry name" value="PROLINE-RICH ANTIGEN HOMOLOG-RELATED"/>
    <property type="match status" value="1"/>
</dbReference>
<name>A0A563UAF8_9SPHI</name>
<dbReference type="PANTHER" id="PTHR36115:SF4">
    <property type="entry name" value="MEMBRANE PROTEIN"/>
    <property type="match status" value="1"/>
</dbReference>
<evidence type="ECO:0000256" key="2">
    <source>
        <dbReference type="ARBA" id="ARBA00022475"/>
    </source>
</evidence>
<dbReference type="InterPro" id="IPR025640">
    <property type="entry name" value="GYF_2"/>
</dbReference>
<accession>A0A563UAF8</accession>
<evidence type="ECO:0000256" key="5">
    <source>
        <dbReference type="ARBA" id="ARBA00023136"/>
    </source>
</evidence>
<feature type="domain" description="GYF" evidence="8">
    <location>
        <begin position="18"/>
        <end position="61"/>
    </location>
</feature>
<evidence type="ECO:0000256" key="4">
    <source>
        <dbReference type="ARBA" id="ARBA00022989"/>
    </source>
</evidence>
<dbReference type="Proteomes" id="UP000318010">
    <property type="component" value="Unassembled WGS sequence"/>
</dbReference>
<dbReference type="OrthoDB" id="9793824at2"/>